<accession>D1AP77</accession>
<keyword evidence="1" id="KW-0472">Membrane</keyword>
<protein>
    <submittedName>
        <fullName evidence="2">Uncharacterized protein</fullName>
    </submittedName>
</protein>
<sequence length="45" mass="5201">MIRKKIKIYVNNIVNNFLFMLKVFLLTVLLLLYILIIGICAGGIF</sequence>
<keyword evidence="1" id="KW-0812">Transmembrane</keyword>
<gene>
    <name evidence="2" type="ordered locus">Sterm_3069</name>
</gene>
<dbReference type="EMBL" id="CP001739">
    <property type="protein sequence ID" value="ACZ09911.1"/>
    <property type="molecule type" value="Genomic_DNA"/>
</dbReference>
<dbReference type="STRING" id="526218.Sterm_3069"/>
<dbReference type="Proteomes" id="UP000000845">
    <property type="component" value="Chromosome"/>
</dbReference>
<dbReference type="HOGENOM" id="CLU_3205134_0_0_0"/>
<keyword evidence="3" id="KW-1185">Reference proteome</keyword>
<evidence type="ECO:0000256" key="1">
    <source>
        <dbReference type="SAM" id="Phobius"/>
    </source>
</evidence>
<evidence type="ECO:0000313" key="2">
    <source>
        <dbReference type="EMBL" id="ACZ09911.1"/>
    </source>
</evidence>
<evidence type="ECO:0000313" key="3">
    <source>
        <dbReference type="Proteomes" id="UP000000845"/>
    </source>
</evidence>
<dbReference type="AlphaFoldDB" id="D1AP77"/>
<organism evidence="2 3">
    <name type="scientific">Sebaldella termitidis (strain ATCC 33386 / NCTC 11300)</name>
    <dbReference type="NCBI Taxonomy" id="526218"/>
    <lineage>
        <taxon>Bacteria</taxon>
        <taxon>Fusobacteriati</taxon>
        <taxon>Fusobacteriota</taxon>
        <taxon>Fusobacteriia</taxon>
        <taxon>Fusobacteriales</taxon>
        <taxon>Leptotrichiaceae</taxon>
        <taxon>Sebaldella</taxon>
    </lineage>
</organism>
<proteinExistence type="predicted"/>
<reference evidence="2 3" key="2">
    <citation type="journal article" date="2010" name="Stand. Genomic Sci.">
        <title>Complete genome sequence of Sebaldella termitidis type strain (NCTC 11300).</title>
        <authorList>
            <person name="Harmon-Smith M."/>
            <person name="Celia L."/>
            <person name="Chertkov O."/>
            <person name="Lapidus A."/>
            <person name="Copeland A."/>
            <person name="Glavina Del Rio T."/>
            <person name="Nolan M."/>
            <person name="Lucas S."/>
            <person name="Tice H."/>
            <person name="Cheng J.F."/>
            <person name="Han C."/>
            <person name="Detter J.C."/>
            <person name="Bruce D."/>
            <person name="Goodwin L."/>
            <person name="Pitluck S."/>
            <person name="Pati A."/>
            <person name="Liolios K."/>
            <person name="Ivanova N."/>
            <person name="Mavromatis K."/>
            <person name="Mikhailova N."/>
            <person name="Chen A."/>
            <person name="Palaniappan K."/>
            <person name="Land M."/>
            <person name="Hauser L."/>
            <person name="Chang Y.J."/>
            <person name="Jeffries C.D."/>
            <person name="Brettin T."/>
            <person name="Goker M."/>
            <person name="Beck B."/>
            <person name="Bristow J."/>
            <person name="Eisen J.A."/>
            <person name="Markowitz V."/>
            <person name="Hugenholtz P."/>
            <person name="Kyrpides N.C."/>
            <person name="Klenk H.P."/>
            <person name="Chen F."/>
        </authorList>
    </citation>
    <scope>NUCLEOTIDE SEQUENCE [LARGE SCALE GENOMIC DNA]</scope>
    <source>
        <strain evidence="3">ATCC 33386 / NCTC 11300</strain>
    </source>
</reference>
<reference evidence="3" key="1">
    <citation type="submission" date="2009-09" db="EMBL/GenBank/DDBJ databases">
        <title>The complete chromosome of Sebaldella termitidis ATCC 33386.</title>
        <authorList>
            <consortium name="US DOE Joint Genome Institute (JGI-PGF)"/>
            <person name="Lucas S."/>
            <person name="Copeland A."/>
            <person name="Lapidus A."/>
            <person name="Glavina del Rio T."/>
            <person name="Dalin E."/>
            <person name="Tice H."/>
            <person name="Bruce D."/>
            <person name="Goodwin L."/>
            <person name="Pitluck S."/>
            <person name="Kyrpides N."/>
            <person name="Mavromatis K."/>
            <person name="Ivanova N."/>
            <person name="Mikhailova N."/>
            <person name="Sims D."/>
            <person name="Meincke L."/>
            <person name="Brettin T."/>
            <person name="Detter J.C."/>
            <person name="Han C."/>
            <person name="Larimer F."/>
            <person name="Land M."/>
            <person name="Hauser L."/>
            <person name="Markowitz V."/>
            <person name="Cheng J.F."/>
            <person name="Hugenholtz P."/>
            <person name="Woyke T."/>
            <person name="Wu D."/>
            <person name="Eisen J.A."/>
        </authorList>
    </citation>
    <scope>NUCLEOTIDE SEQUENCE [LARGE SCALE GENOMIC DNA]</scope>
    <source>
        <strain evidence="3">ATCC 33386 / NCTC 11300</strain>
    </source>
</reference>
<name>D1AP77_SEBTE</name>
<feature type="transmembrane region" description="Helical" evidence="1">
    <location>
        <begin position="21"/>
        <end position="44"/>
    </location>
</feature>
<dbReference type="KEGG" id="str:Sterm_3069"/>
<keyword evidence="1" id="KW-1133">Transmembrane helix</keyword>